<sequence>MSNSTVYYPQPTVTGDGAGIVSHAGLALVTRTAEVAGLPGLLSQALAPWRKDHAVHDPPYQVNAEVMAATGNPNTKFLHCLPAFHDRKTKVGEQIYEETGLDALEVTDEVFRSEASIVFPQAENRWHTIKAVVAATLGI</sequence>
<evidence type="ECO:0000256" key="1">
    <source>
        <dbReference type="ARBA" id="ARBA00022679"/>
    </source>
</evidence>
<dbReference type="Proteomes" id="UP001589783">
    <property type="component" value="Unassembled WGS sequence"/>
</dbReference>
<organism evidence="4 5">
    <name type="scientific">Gordonia phosphorivorans</name>
    <dbReference type="NCBI Taxonomy" id="1056982"/>
    <lineage>
        <taxon>Bacteria</taxon>
        <taxon>Bacillati</taxon>
        <taxon>Actinomycetota</taxon>
        <taxon>Actinomycetes</taxon>
        <taxon>Mycobacteriales</taxon>
        <taxon>Gordoniaceae</taxon>
        <taxon>Gordonia</taxon>
    </lineage>
</organism>
<dbReference type="RefSeq" id="WP_382359414.1">
    <property type="nucleotide sequence ID" value="NZ_JBHLWV010000002.1"/>
</dbReference>
<dbReference type="Pfam" id="PF00185">
    <property type="entry name" value="OTCace"/>
    <property type="match status" value="1"/>
</dbReference>
<dbReference type="PANTHER" id="PTHR45753">
    <property type="entry name" value="ORNITHINE CARBAMOYLTRANSFERASE, MITOCHONDRIAL"/>
    <property type="match status" value="1"/>
</dbReference>
<protein>
    <recommendedName>
        <fullName evidence="3">Aspartate/ornithine carbamoyltransferase Asp/Orn-binding domain-containing protein</fullName>
    </recommendedName>
</protein>
<keyword evidence="5" id="KW-1185">Reference proteome</keyword>
<reference evidence="4 5" key="1">
    <citation type="submission" date="2024-09" db="EMBL/GenBank/DDBJ databases">
        <authorList>
            <person name="Sun Q."/>
            <person name="Mori K."/>
        </authorList>
    </citation>
    <scope>NUCLEOTIDE SEQUENCE [LARGE SCALE GENOMIC DNA]</scope>
    <source>
        <strain evidence="4 5">CCM 7957</strain>
    </source>
</reference>
<evidence type="ECO:0000313" key="4">
    <source>
        <dbReference type="EMBL" id="MFC0313382.1"/>
    </source>
</evidence>
<name>A0ABV6H3D8_9ACTN</name>
<proteinExistence type="inferred from homology"/>
<evidence type="ECO:0000313" key="5">
    <source>
        <dbReference type="Proteomes" id="UP001589783"/>
    </source>
</evidence>
<dbReference type="SUPFAM" id="SSF53671">
    <property type="entry name" value="Aspartate/ornithine carbamoyltransferase"/>
    <property type="match status" value="1"/>
</dbReference>
<comment type="caution">
    <text evidence="4">The sequence shown here is derived from an EMBL/GenBank/DDBJ whole genome shotgun (WGS) entry which is preliminary data.</text>
</comment>
<gene>
    <name evidence="4" type="ORF">ACFFJD_00720</name>
</gene>
<dbReference type="EMBL" id="JBHLWV010000002">
    <property type="protein sequence ID" value="MFC0313382.1"/>
    <property type="molecule type" value="Genomic_DNA"/>
</dbReference>
<dbReference type="PANTHER" id="PTHR45753:SF2">
    <property type="entry name" value="ORNITHINE CARBAMOYLTRANSFERASE"/>
    <property type="match status" value="1"/>
</dbReference>
<dbReference type="PRINTS" id="PR00100">
    <property type="entry name" value="AOTCASE"/>
</dbReference>
<feature type="domain" description="Aspartate/ornithine carbamoyltransferase Asp/Orn-binding" evidence="3">
    <location>
        <begin position="59"/>
        <end position="135"/>
    </location>
</feature>
<evidence type="ECO:0000256" key="2">
    <source>
        <dbReference type="RuleBase" id="RU003634"/>
    </source>
</evidence>
<comment type="similarity">
    <text evidence="2">Belongs to the aspartate/ornithine carbamoyltransferase superfamily.</text>
</comment>
<dbReference type="InterPro" id="IPR006130">
    <property type="entry name" value="Asp/Orn_carbamoylTrfase"/>
</dbReference>
<dbReference type="Gene3D" id="3.40.50.1370">
    <property type="entry name" value="Aspartate/ornithine carbamoyltransferase"/>
    <property type="match status" value="2"/>
</dbReference>
<accession>A0ABV6H3D8</accession>
<evidence type="ECO:0000259" key="3">
    <source>
        <dbReference type="Pfam" id="PF00185"/>
    </source>
</evidence>
<dbReference type="InterPro" id="IPR006131">
    <property type="entry name" value="Asp_carbamoyltransf_Asp/Orn-bd"/>
</dbReference>
<dbReference type="InterPro" id="IPR036901">
    <property type="entry name" value="Asp/Orn_carbamoylTrfase_sf"/>
</dbReference>
<keyword evidence="1 2" id="KW-0808">Transferase</keyword>